<feature type="compositionally biased region" description="Basic and acidic residues" evidence="2">
    <location>
        <begin position="484"/>
        <end position="529"/>
    </location>
</feature>
<dbReference type="EMBL" id="NNAY01001077">
    <property type="protein sequence ID" value="OXU25223.1"/>
    <property type="molecule type" value="Genomic_DNA"/>
</dbReference>
<feature type="compositionally biased region" description="Basic and acidic residues" evidence="2">
    <location>
        <begin position="36"/>
        <end position="83"/>
    </location>
</feature>
<keyword evidence="3" id="KW-0472">Membrane</keyword>
<dbReference type="AlphaFoldDB" id="A0A232F442"/>
<feature type="compositionally biased region" description="Basic residues" evidence="2">
    <location>
        <begin position="773"/>
        <end position="784"/>
    </location>
</feature>
<organism evidence="4 5">
    <name type="scientific">Trichomalopsis sarcophagae</name>
    <dbReference type="NCBI Taxonomy" id="543379"/>
    <lineage>
        <taxon>Eukaryota</taxon>
        <taxon>Metazoa</taxon>
        <taxon>Ecdysozoa</taxon>
        <taxon>Arthropoda</taxon>
        <taxon>Hexapoda</taxon>
        <taxon>Insecta</taxon>
        <taxon>Pterygota</taxon>
        <taxon>Neoptera</taxon>
        <taxon>Endopterygota</taxon>
        <taxon>Hymenoptera</taxon>
        <taxon>Apocrita</taxon>
        <taxon>Proctotrupomorpha</taxon>
        <taxon>Chalcidoidea</taxon>
        <taxon>Pteromalidae</taxon>
        <taxon>Pteromalinae</taxon>
        <taxon>Trichomalopsis</taxon>
    </lineage>
</organism>
<feature type="compositionally biased region" description="Basic and acidic residues" evidence="2">
    <location>
        <begin position="664"/>
        <end position="697"/>
    </location>
</feature>
<protein>
    <submittedName>
        <fullName evidence="4">Uncharacterized protein</fullName>
    </submittedName>
</protein>
<evidence type="ECO:0000256" key="3">
    <source>
        <dbReference type="SAM" id="Phobius"/>
    </source>
</evidence>
<keyword evidence="1" id="KW-0175">Coiled coil</keyword>
<name>A0A232F442_9HYME</name>
<feature type="compositionally biased region" description="Basic and acidic residues" evidence="2">
    <location>
        <begin position="1"/>
        <end position="22"/>
    </location>
</feature>
<keyword evidence="3" id="KW-1133">Transmembrane helix</keyword>
<proteinExistence type="predicted"/>
<comment type="caution">
    <text evidence="4">The sequence shown here is derived from an EMBL/GenBank/DDBJ whole genome shotgun (WGS) entry which is preliminary data.</text>
</comment>
<keyword evidence="3" id="KW-0812">Transmembrane</keyword>
<evidence type="ECO:0000256" key="1">
    <source>
        <dbReference type="SAM" id="Coils"/>
    </source>
</evidence>
<feature type="coiled-coil region" evidence="1">
    <location>
        <begin position="184"/>
        <end position="214"/>
    </location>
</feature>
<feature type="region of interest" description="Disordered" evidence="2">
    <location>
        <begin position="756"/>
        <end position="805"/>
    </location>
</feature>
<sequence>MQEAAIRLREMAESPSTEKQDSLEDSLSSEEWTIIYKKESKSKDADDEKTDSEKPDESKETMISEDAYKVEESTKTEAEHIDEGVEAGEKEIESDDVSILSDESEPEHVVFEEGRIERIEWQVERKPSVQSRAVAPTTQSDGIITANALITCSVVALIFGIIIACQIVEYRADKPISYTGNTEIEDKLRELSGIEEKLKELNDVRNALEQIQISMPEMKNLKDQLTYQKYEKNKASHLIEDYKNLEKLNLQNLLNLNTHNDRLELLGTTYQNFCSTIKRINSSSSVIENELCETPKILSDMIVFKKNLRKAFQQTQDIMSPEKRILDDAEKKLDSVSDSLLSEMTVMFSRFSLKVQERLNKFGYKLNKRLCSMSNTGRTNDKFFNILLDKDFYINNCNETSNSDAVVLDSTTDIPYKKEKNHGMKKRSYEELKKNGYKYDYKNSKDYKQIKDSREYHSEKEYNEEIYIEKSKGEVKNGNNWKNKKYENKDKHSDEKKYKHEKPNENLKNENNKKVKEEREFESFLDNKVKEHHHDRKFEYNQKDNDYDRKSENHKKERDYDNKFEQYKKDNDFNKKFEHKKEHGFDQQFEQKKKDRDFDQKVEYHKKDNFDRKYDHNKKERDYDKTFGNKRNFVVYDDDDSKFIILENDGDEFVTSNEFQPKFKKEKEFPQRPDSYKESRYTKYTGNDRKDNKKDKYQPSGDWQMQRLQYYMVPKHHVCAIITIIRPVEGKAREKLRNSDWYFVRADSRQKARIVEDSDDLEVGEEAPWSPPRPHKKRQQHDHHHRTENDNDDHSQKSQTRCPAVDNLRKRVLRTVGRSWEFLNAKLRKYF</sequence>
<feature type="transmembrane region" description="Helical" evidence="3">
    <location>
        <begin position="142"/>
        <end position="164"/>
    </location>
</feature>
<keyword evidence="5" id="KW-1185">Reference proteome</keyword>
<evidence type="ECO:0000313" key="5">
    <source>
        <dbReference type="Proteomes" id="UP000215335"/>
    </source>
</evidence>
<dbReference type="OrthoDB" id="7687339at2759"/>
<reference evidence="4 5" key="1">
    <citation type="journal article" date="2017" name="Curr. Biol.">
        <title>The Evolution of Venom by Co-option of Single-Copy Genes.</title>
        <authorList>
            <person name="Martinson E.O."/>
            <person name="Mrinalini"/>
            <person name="Kelkar Y.D."/>
            <person name="Chang C.H."/>
            <person name="Werren J.H."/>
        </authorList>
    </citation>
    <scope>NUCLEOTIDE SEQUENCE [LARGE SCALE GENOMIC DNA]</scope>
    <source>
        <strain evidence="4 5">Alberta</strain>
        <tissue evidence="4">Whole body</tissue>
    </source>
</reference>
<feature type="region of interest" description="Disordered" evidence="2">
    <location>
        <begin position="664"/>
        <end position="700"/>
    </location>
</feature>
<feature type="compositionally biased region" description="Basic and acidic residues" evidence="2">
    <location>
        <begin position="536"/>
        <end position="602"/>
    </location>
</feature>
<accession>A0A232F442</accession>
<gene>
    <name evidence="4" type="ORF">TSAR_015992</name>
</gene>
<dbReference type="Proteomes" id="UP000215335">
    <property type="component" value="Unassembled WGS sequence"/>
</dbReference>
<feature type="region of interest" description="Disordered" evidence="2">
    <location>
        <begin position="477"/>
        <end position="602"/>
    </location>
</feature>
<feature type="compositionally biased region" description="Basic and acidic residues" evidence="2">
    <location>
        <begin position="785"/>
        <end position="796"/>
    </location>
</feature>
<evidence type="ECO:0000313" key="4">
    <source>
        <dbReference type="EMBL" id="OXU25223.1"/>
    </source>
</evidence>
<feature type="region of interest" description="Disordered" evidence="2">
    <location>
        <begin position="1"/>
        <end position="83"/>
    </location>
</feature>
<evidence type="ECO:0000256" key="2">
    <source>
        <dbReference type="SAM" id="MobiDB-lite"/>
    </source>
</evidence>